<reference evidence="3" key="1">
    <citation type="submission" date="2016-04" db="EMBL/GenBank/DDBJ databases">
        <authorList>
            <person name="Evans L.H."/>
            <person name="Alamgir A."/>
            <person name="Owens N."/>
            <person name="Weber N.D."/>
            <person name="Virtaneva K."/>
            <person name="Barbian K."/>
            <person name="Babar A."/>
            <person name="Rosenke K."/>
        </authorList>
    </citation>
    <scope>NUCLEOTIDE SEQUENCE [LARGE SCALE GENOMIC DNA]</scope>
    <source>
        <strain evidence="3">CBS 101.48</strain>
    </source>
</reference>
<dbReference type="OMA" id="FTTRHDP"/>
<dbReference type="InterPro" id="IPR044861">
    <property type="entry name" value="IPNS-like_FE2OG_OXY"/>
</dbReference>
<evidence type="ECO:0000256" key="1">
    <source>
        <dbReference type="RuleBase" id="RU003682"/>
    </source>
</evidence>
<sequence>MAPRTIPIIDFSQDPNVVAEQVLAACSTIGFFYMVNHGLPQDQVDRAFALSKEYFDLTAEEKRKHLIQEHNHGYSELYSETLDPEHQRQGDHKEGFNFRNFVNGKPFCPLPDLFAQNEDFLQSFSRYPRGGEASYQDTVRAGAHSDYGSITLLFQKDVPGLEVQANREEWIAAPLIDGSILVNVGDQMQEWSGGLFKSTLHRVTFLPEHNHVDRYSMPFFVHPEDATPLVPIPSSLVPPSSIQKDENGQVLTAGGHLLRRLQATYTYEK</sequence>
<dbReference type="PANTHER" id="PTHR47990">
    <property type="entry name" value="2-OXOGLUTARATE (2OG) AND FE(II)-DEPENDENT OXYGENASE SUPERFAMILY PROTEIN-RELATED"/>
    <property type="match status" value="1"/>
</dbReference>
<keyword evidence="4" id="KW-1185">Reference proteome</keyword>
<dbReference type="GO" id="GO:0046872">
    <property type="term" value="F:metal ion binding"/>
    <property type="evidence" value="ECO:0007669"/>
    <property type="project" value="UniProtKB-KW"/>
</dbReference>
<evidence type="ECO:0000313" key="3">
    <source>
        <dbReference type="EMBL" id="SAM07983.1"/>
    </source>
</evidence>
<dbReference type="InterPro" id="IPR005123">
    <property type="entry name" value="Oxoglu/Fe-dep_dioxygenase_dom"/>
</dbReference>
<dbReference type="PROSITE" id="PS51471">
    <property type="entry name" value="FE2OG_OXY"/>
    <property type="match status" value="1"/>
</dbReference>
<comment type="similarity">
    <text evidence="1">Belongs to the iron/ascorbate-dependent oxidoreductase family.</text>
</comment>
<gene>
    <name evidence="3" type="primary">ABSGL_13641.1 scaffold 14267</name>
</gene>
<evidence type="ECO:0000313" key="4">
    <source>
        <dbReference type="Proteomes" id="UP000078561"/>
    </source>
</evidence>
<keyword evidence="1" id="KW-0479">Metal-binding</keyword>
<dbReference type="InParanoid" id="A0A163KHF4"/>
<dbReference type="SUPFAM" id="SSF51197">
    <property type="entry name" value="Clavaminate synthase-like"/>
    <property type="match status" value="1"/>
</dbReference>
<dbReference type="Pfam" id="PF14226">
    <property type="entry name" value="DIOX_N"/>
    <property type="match status" value="1"/>
</dbReference>
<dbReference type="Pfam" id="PF03171">
    <property type="entry name" value="2OG-FeII_Oxy"/>
    <property type="match status" value="1"/>
</dbReference>
<dbReference type="OrthoDB" id="406156at2759"/>
<keyword evidence="1" id="KW-0408">Iron</keyword>
<dbReference type="STRING" id="4829.A0A163KHF4"/>
<dbReference type="InterPro" id="IPR027443">
    <property type="entry name" value="IPNS-like_sf"/>
</dbReference>
<dbReference type="AlphaFoldDB" id="A0A163KHF4"/>
<feature type="domain" description="Fe2OG dioxygenase" evidence="2">
    <location>
        <begin position="117"/>
        <end position="223"/>
    </location>
</feature>
<accession>A0A163KHF4</accession>
<name>A0A163KHF4_ABSGL</name>
<organism evidence="3">
    <name type="scientific">Absidia glauca</name>
    <name type="common">Pin mould</name>
    <dbReference type="NCBI Taxonomy" id="4829"/>
    <lineage>
        <taxon>Eukaryota</taxon>
        <taxon>Fungi</taxon>
        <taxon>Fungi incertae sedis</taxon>
        <taxon>Mucoromycota</taxon>
        <taxon>Mucoromycotina</taxon>
        <taxon>Mucoromycetes</taxon>
        <taxon>Mucorales</taxon>
        <taxon>Cunninghamellaceae</taxon>
        <taxon>Absidia</taxon>
    </lineage>
</organism>
<dbReference type="InterPro" id="IPR026992">
    <property type="entry name" value="DIOX_N"/>
</dbReference>
<proteinExistence type="inferred from homology"/>
<protein>
    <recommendedName>
        <fullName evidence="2">Fe2OG dioxygenase domain-containing protein</fullName>
    </recommendedName>
</protein>
<dbReference type="FunCoup" id="A0A163KHF4">
    <property type="interactions" value="4"/>
</dbReference>
<keyword evidence="1" id="KW-0560">Oxidoreductase</keyword>
<dbReference type="EMBL" id="LT554871">
    <property type="protein sequence ID" value="SAM07983.1"/>
    <property type="molecule type" value="Genomic_DNA"/>
</dbReference>
<dbReference type="InterPro" id="IPR050231">
    <property type="entry name" value="Iron_ascorbate_oxido_reductase"/>
</dbReference>
<dbReference type="Proteomes" id="UP000078561">
    <property type="component" value="Unassembled WGS sequence"/>
</dbReference>
<dbReference type="Gene3D" id="2.60.120.330">
    <property type="entry name" value="B-lactam Antibiotic, Isopenicillin N Synthase, Chain"/>
    <property type="match status" value="1"/>
</dbReference>
<dbReference type="GO" id="GO:0016491">
    <property type="term" value="F:oxidoreductase activity"/>
    <property type="evidence" value="ECO:0007669"/>
    <property type="project" value="UniProtKB-KW"/>
</dbReference>
<evidence type="ECO:0000259" key="2">
    <source>
        <dbReference type="PROSITE" id="PS51471"/>
    </source>
</evidence>